<accession>A0A1B6Q6T6</accession>
<gene>
    <name evidence="2" type="ORF">SORBI_3003G340000</name>
</gene>
<dbReference type="InterPro" id="IPR007789">
    <property type="entry name" value="DUF688"/>
</dbReference>
<dbReference type="Proteomes" id="UP000000768">
    <property type="component" value="Chromosome 3"/>
</dbReference>
<dbReference type="STRING" id="4558.A0A1B6Q6T6"/>
<dbReference type="PANTHER" id="PTHR33257:SF55">
    <property type="entry name" value="OS01G0824900 PROTEIN"/>
    <property type="match status" value="1"/>
</dbReference>
<dbReference type="PANTHER" id="PTHR33257">
    <property type="entry name" value="OS05G0165500 PROTEIN"/>
    <property type="match status" value="1"/>
</dbReference>
<feature type="region of interest" description="Disordered" evidence="1">
    <location>
        <begin position="190"/>
        <end position="225"/>
    </location>
</feature>
<dbReference type="Pfam" id="PF05097">
    <property type="entry name" value="DUF688"/>
    <property type="match status" value="1"/>
</dbReference>
<dbReference type="FunCoup" id="A0A1B6Q6T6">
    <property type="interactions" value="1"/>
</dbReference>
<sequence>MHIPFLCHPAVQPSSACPLRAVALRLPLRRLQACVRTKSDVQPPSKIRSIRRRVLSTYSASTLPEHTTRASAWTVPRVVTSISWRERSAGREMPPGPGVVADHQAPPAQPPRSPHRGNGGAMPMPQSPLRIKQDGKFYERLLTKESSAANLSFRYYWAEPGAVPFVWESQPGTPKDVARMGAAGALPAITPPPSYLLRHGDGVASARHDQKSGGSGRAARSSRKRRCRLKRIRIGFVAGILRRLSLGKRWRRQRPATPVKVASSSSRWLFSSVATETGEHNDIHQDEIGAVVAAHPKQHKAVPCSFPTLWLLRFRNSSGNRAGGRNDGWA</sequence>
<keyword evidence="3" id="KW-1185">Reference proteome</keyword>
<protein>
    <submittedName>
        <fullName evidence="2">Uncharacterized protein</fullName>
    </submittedName>
</protein>
<dbReference type="EMBL" id="CM000762">
    <property type="protein sequence ID" value="KXG33629.1"/>
    <property type="molecule type" value="Genomic_DNA"/>
</dbReference>
<evidence type="ECO:0000313" key="2">
    <source>
        <dbReference type="EMBL" id="KXG33629.1"/>
    </source>
</evidence>
<feature type="region of interest" description="Disordered" evidence="1">
    <location>
        <begin position="88"/>
        <end position="129"/>
    </location>
</feature>
<dbReference type="Gramene" id="KXG33629">
    <property type="protein sequence ID" value="KXG33629"/>
    <property type="gene ID" value="SORBI_3003G340000"/>
</dbReference>
<dbReference type="eggNOG" id="ENOG502R6XK">
    <property type="taxonomic scope" value="Eukaryota"/>
</dbReference>
<evidence type="ECO:0000313" key="3">
    <source>
        <dbReference type="Proteomes" id="UP000000768"/>
    </source>
</evidence>
<proteinExistence type="predicted"/>
<name>A0A1B6Q6T6_SORBI</name>
<evidence type="ECO:0000256" key="1">
    <source>
        <dbReference type="SAM" id="MobiDB-lite"/>
    </source>
</evidence>
<dbReference type="AlphaFoldDB" id="A0A1B6Q6T6"/>
<reference evidence="2 3" key="1">
    <citation type="journal article" date="2009" name="Nature">
        <title>The Sorghum bicolor genome and the diversification of grasses.</title>
        <authorList>
            <person name="Paterson A.H."/>
            <person name="Bowers J.E."/>
            <person name="Bruggmann R."/>
            <person name="Dubchak I."/>
            <person name="Grimwood J."/>
            <person name="Gundlach H."/>
            <person name="Haberer G."/>
            <person name="Hellsten U."/>
            <person name="Mitros T."/>
            <person name="Poliakov A."/>
            <person name="Schmutz J."/>
            <person name="Spannagl M."/>
            <person name="Tang H."/>
            <person name="Wang X."/>
            <person name="Wicker T."/>
            <person name="Bharti A.K."/>
            <person name="Chapman J."/>
            <person name="Feltus F.A."/>
            <person name="Gowik U."/>
            <person name="Grigoriev I.V."/>
            <person name="Lyons E."/>
            <person name="Maher C.A."/>
            <person name="Martis M."/>
            <person name="Narechania A."/>
            <person name="Otillar R.P."/>
            <person name="Penning B.W."/>
            <person name="Salamov A.A."/>
            <person name="Wang Y."/>
            <person name="Zhang L."/>
            <person name="Carpita N.C."/>
            <person name="Freeling M."/>
            <person name="Gingle A.R."/>
            <person name="Hash C.T."/>
            <person name="Keller B."/>
            <person name="Klein P."/>
            <person name="Kresovich S."/>
            <person name="McCann M.C."/>
            <person name="Ming R."/>
            <person name="Peterson D.G."/>
            <person name="Mehboob-ur-Rahman"/>
            <person name="Ware D."/>
            <person name="Westhoff P."/>
            <person name="Mayer K.F."/>
            <person name="Messing J."/>
            <person name="Rokhsar D.S."/>
        </authorList>
    </citation>
    <scope>NUCLEOTIDE SEQUENCE [LARGE SCALE GENOMIC DNA]</scope>
    <source>
        <strain evidence="3">cv. BTx623</strain>
    </source>
</reference>
<dbReference type="OMA" id="GKACWWR"/>
<dbReference type="InParanoid" id="A0A1B6Q6T6"/>
<feature type="compositionally biased region" description="Basic and acidic residues" evidence="1">
    <location>
        <begin position="198"/>
        <end position="211"/>
    </location>
</feature>
<reference evidence="3" key="2">
    <citation type="journal article" date="2018" name="Plant J.">
        <title>The Sorghum bicolor reference genome: improved assembly, gene annotations, a transcriptome atlas, and signatures of genome organization.</title>
        <authorList>
            <person name="McCormick R.F."/>
            <person name="Truong S.K."/>
            <person name="Sreedasyam A."/>
            <person name="Jenkins J."/>
            <person name="Shu S."/>
            <person name="Sims D."/>
            <person name="Kennedy M."/>
            <person name="Amirebrahimi M."/>
            <person name="Weers B.D."/>
            <person name="McKinley B."/>
            <person name="Mattison A."/>
            <person name="Morishige D.T."/>
            <person name="Grimwood J."/>
            <person name="Schmutz J."/>
            <person name="Mullet J.E."/>
        </authorList>
    </citation>
    <scope>NUCLEOTIDE SEQUENCE [LARGE SCALE GENOMIC DNA]</scope>
    <source>
        <strain evidence="3">cv. BTx623</strain>
    </source>
</reference>
<organism evidence="2 3">
    <name type="scientific">Sorghum bicolor</name>
    <name type="common">Sorghum</name>
    <name type="synonym">Sorghum vulgare</name>
    <dbReference type="NCBI Taxonomy" id="4558"/>
    <lineage>
        <taxon>Eukaryota</taxon>
        <taxon>Viridiplantae</taxon>
        <taxon>Streptophyta</taxon>
        <taxon>Embryophyta</taxon>
        <taxon>Tracheophyta</taxon>
        <taxon>Spermatophyta</taxon>
        <taxon>Magnoliopsida</taxon>
        <taxon>Liliopsida</taxon>
        <taxon>Poales</taxon>
        <taxon>Poaceae</taxon>
        <taxon>PACMAD clade</taxon>
        <taxon>Panicoideae</taxon>
        <taxon>Andropogonodae</taxon>
        <taxon>Andropogoneae</taxon>
        <taxon>Sorghinae</taxon>
        <taxon>Sorghum</taxon>
    </lineage>
</organism>